<sequence>MTKEVNTAMDNGLAQGFHLSHGIDGGESAGHSIPANPRLKPMTFGGTQLFFAHYEVEATGTVKALPPASNSHSLTLREHVNPRKAAGPDGVTGIVWKVCADQLPGVLTKIFNLSLSKSIVPSCLKSATIIPLLNNSAINCLNDYCPVALTPVITK</sequence>
<organism evidence="1 2">
    <name type="scientific">Labeo rohita</name>
    <name type="common">Indian major carp</name>
    <name type="synonym">Cyprinus rohita</name>
    <dbReference type="NCBI Taxonomy" id="84645"/>
    <lineage>
        <taxon>Eukaryota</taxon>
        <taxon>Metazoa</taxon>
        <taxon>Chordata</taxon>
        <taxon>Craniata</taxon>
        <taxon>Vertebrata</taxon>
        <taxon>Euteleostomi</taxon>
        <taxon>Actinopterygii</taxon>
        <taxon>Neopterygii</taxon>
        <taxon>Teleostei</taxon>
        <taxon>Ostariophysi</taxon>
        <taxon>Cypriniformes</taxon>
        <taxon>Cyprinidae</taxon>
        <taxon>Labeoninae</taxon>
        <taxon>Labeonini</taxon>
        <taxon>Labeo</taxon>
    </lineage>
</organism>
<accession>A0ABQ8L8A1</accession>
<gene>
    <name evidence="1" type="ORF">H4Q32_028824</name>
</gene>
<name>A0ABQ8L8A1_LABRO</name>
<dbReference type="PANTHER" id="PTHR47510">
    <property type="entry name" value="REVERSE TRANSCRIPTASE DOMAIN-CONTAINING PROTEIN"/>
    <property type="match status" value="1"/>
</dbReference>
<reference evidence="1 2" key="1">
    <citation type="submission" date="2022-01" db="EMBL/GenBank/DDBJ databases">
        <title>A high-quality chromosome-level genome assembly of rohu carp, Labeo rohita.</title>
        <authorList>
            <person name="Arick M.A. II"/>
            <person name="Hsu C.-Y."/>
            <person name="Magbanua Z."/>
            <person name="Pechanova O."/>
            <person name="Grover C."/>
            <person name="Miller E."/>
            <person name="Thrash A."/>
            <person name="Ezzel L."/>
            <person name="Alam S."/>
            <person name="Benzie J."/>
            <person name="Hamilton M."/>
            <person name="Karsi A."/>
            <person name="Lawrence M.L."/>
            <person name="Peterson D.G."/>
        </authorList>
    </citation>
    <scope>NUCLEOTIDE SEQUENCE [LARGE SCALE GENOMIC DNA]</scope>
    <source>
        <strain evidence="2">BAU-BD-2019</strain>
        <tissue evidence="1">Blood</tissue>
    </source>
</reference>
<keyword evidence="2" id="KW-1185">Reference proteome</keyword>
<dbReference type="PANTHER" id="PTHR47510:SF3">
    <property type="entry name" value="ENDO_EXONUCLEASE_PHOSPHATASE DOMAIN-CONTAINING PROTEIN"/>
    <property type="match status" value="1"/>
</dbReference>
<protein>
    <submittedName>
        <fullName evidence="1">LINE-1 retrotransposable element ORF2 protein</fullName>
    </submittedName>
</protein>
<comment type="caution">
    <text evidence="1">The sequence shown here is derived from an EMBL/GenBank/DDBJ whole genome shotgun (WGS) entry which is preliminary data.</text>
</comment>
<dbReference type="EMBL" id="JACTAM010001335">
    <property type="protein sequence ID" value="KAI2646426.1"/>
    <property type="molecule type" value="Genomic_DNA"/>
</dbReference>
<dbReference type="Proteomes" id="UP000830375">
    <property type="component" value="Unassembled WGS sequence"/>
</dbReference>
<proteinExistence type="predicted"/>
<evidence type="ECO:0000313" key="2">
    <source>
        <dbReference type="Proteomes" id="UP000830375"/>
    </source>
</evidence>
<evidence type="ECO:0000313" key="1">
    <source>
        <dbReference type="EMBL" id="KAI2646426.1"/>
    </source>
</evidence>